<evidence type="ECO:0000313" key="2">
    <source>
        <dbReference type="EMBL" id="GIY96715.1"/>
    </source>
</evidence>
<feature type="region of interest" description="Disordered" evidence="1">
    <location>
        <begin position="1"/>
        <end position="22"/>
    </location>
</feature>
<evidence type="ECO:0000256" key="1">
    <source>
        <dbReference type="SAM" id="MobiDB-lite"/>
    </source>
</evidence>
<evidence type="ECO:0000313" key="3">
    <source>
        <dbReference type="Proteomes" id="UP001054945"/>
    </source>
</evidence>
<proteinExistence type="predicted"/>
<name>A0AAV4XNL4_CAEEX</name>
<gene>
    <name evidence="2" type="ORF">CEXT_351531</name>
</gene>
<keyword evidence="3" id="KW-1185">Reference proteome</keyword>
<accession>A0AAV4XNL4</accession>
<dbReference type="Proteomes" id="UP001054945">
    <property type="component" value="Unassembled WGS sequence"/>
</dbReference>
<dbReference type="AlphaFoldDB" id="A0AAV4XNL4"/>
<dbReference type="EMBL" id="BPLR01000694">
    <property type="protein sequence ID" value="GIY96715.1"/>
    <property type="molecule type" value="Genomic_DNA"/>
</dbReference>
<reference evidence="2 3" key="1">
    <citation type="submission" date="2021-06" db="EMBL/GenBank/DDBJ databases">
        <title>Caerostris extrusa draft genome.</title>
        <authorList>
            <person name="Kono N."/>
            <person name="Arakawa K."/>
        </authorList>
    </citation>
    <scope>NUCLEOTIDE SEQUENCE [LARGE SCALE GENOMIC DNA]</scope>
</reference>
<comment type="caution">
    <text evidence="2">The sequence shown here is derived from an EMBL/GenBank/DDBJ whole genome shotgun (WGS) entry which is preliminary data.</text>
</comment>
<sequence>MSCFPPVARQEEKKSGPRCFSTKNPPQTCKKGEVLFECSELFVLSRRRAISSIDHKIRTSQQGTTDVFPTTTVYLVRQTDIFLL</sequence>
<organism evidence="2 3">
    <name type="scientific">Caerostris extrusa</name>
    <name type="common">Bark spider</name>
    <name type="synonym">Caerostris bankana</name>
    <dbReference type="NCBI Taxonomy" id="172846"/>
    <lineage>
        <taxon>Eukaryota</taxon>
        <taxon>Metazoa</taxon>
        <taxon>Ecdysozoa</taxon>
        <taxon>Arthropoda</taxon>
        <taxon>Chelicerata</taxon>
        <taxon>Arachnida</taxon>
        <taxon>Araneae</taxon>
        <taxon>Araneomorphae</taxon>
        <taxon>Entelegynae</taxon>
        <taxon>Araneoidea</taxon>
        <taxon>Araneidae</taxon>
        <taxon>Caerostris</taxon>
    </lineage>
</organism>
<protein>
    <submittedName>
        <fullName evidence="2">Uncharacterized protein</fullName>
    </submittedName>
</protein>